<dbReference type="OrthoDB" id="4227359at2759"/>
<dbReference type="GeneID" id="63749722"/>
<evidence type="ECO:0000313" key="1">
    <source>
        <dbReference type="EMBL" id="OJJ40437.1"/>
    </source>
</evidence>
<dbReference type="Proteomes" id="UP000184383">
    <property type="component" value="Unassembled WGS sequence"/>
</dbReference>
<reference evidence="2" key="1">
    <citation type="journal article" date="2017" name="Genome Biol.">
        <title>Comparative genomics reveals high biological diversity and specific adaptations in the industrially and medically important fungal genus Aspergillus.</title>
        <authorList>
            <person name="de Vries R.P."/>
            <person name="Riley R."/>
            <person name="Wiebenga A."/>
            <person name="Aguilar-Osorio G."/>
            <person name="Amillis S."/>
            <person name="Uchima C.A."/>
            <person name="Anderluh G."/>
            <person name="Asadollahi M."/>
            <person name="Askin M."/>
            <person name="Barry K."/>
            <person name="Battaglia E."/>
            <person name="Bayram O."/>
            <person name="Benocci T."/>
            <person name="Braus-Stromeyer S.A."/>
            <person name="Caldana C."/>
            <person name="Canovas D."/>
            <person name="Cerqueira G.C."/>
            <person name="Chen F."/>
            <person name="Chen W."/>
            <person name="Choi C."/>
            <person name="Clum A."/>
            <person name="Dos Santos R.A."/>
            <person name="Damasio A.R."/>
            <person name="Diallinas G."/>
            <person name="Emri T."/>
            <person name="Fekete E."/>
            <person name="Flipphi M."/>
            <person name="Freyberg S."/>
            <person name="Gallo A."/>
            <person name="Gournas C."/>
            <person name="Habgood R."/>
            <person name="Hainaut M."/>
            <person name="Harispe M.L."/>
            <person name="Henrissat B."/>
            <person name="Hilden K.S."/>
            <person name="Hope R."/>
            <person name="Hossain A."/>
            <person name="Karabika E."/>
            <person name="Karaffa L."/>
            <person name="Karanyi Z."/>
            <person name="Krasevec N."/>
            <person name="Kuo A."/>
            <person name="Kusch H."/>
            <person name="LaButti K."/>
            <person name="Lagendijk E.L."/>
            <person name="Lapidus A."/>
            <person name="Levasseur A."/>
            <person name="Lindquist E."/>
            <person name="Lipzen A."/>
            <person name="Logrieco A.F."/>
            <person name="MacCabe A."/>
            <person name="Maekelae M.R."/>
            <person name="Malavazi I."/>
            <person name="Melin P."/>
            <person name="Meyer V."/>
            <person name="Mielnichuk N."/>
            <person name="Miskei M."/>
            <person name="Molnar A.P."/>
            <person name="Mule G."/>
            <person name="Ngan C.Y."/>
            <person name="Orejas M."/>
            <person name="Orosz E."/>
            <person name="Ouedraogo J.P."/>
            <person name="Overkamp K.M."/>
            <person name="Park H.-S."/>
            <person name="Perrone G."/>
            <person name="Piumi F."/>
            <person name="Punt P.J."/>
            <person name="Ram A.F."/>
            <person name="Ramon A."/>
            <person name="Rauscher S."/>
            <person name="Record E."/>
            <person name="Riano-Pachon D.M."/>
            <person name="Robert V."/>
            <person name="Roehrig J."/>
            <person name="Ruller R."/>
            <person name="Salamov A."/>
            <person name="Salih N.S."/>
            <person name="Samson R.A."/>
            <person name="Sandor E."/>
            <person name="Sanguinetti M."/>
            <person name="Schuetze T."/>
            <person name="Sepcic K."/>
            <person name="Shelest E."/>
            <person name="Sherlock G."/>
            <person name="Sophianopoulou V."/>
            <person name="Squina F.M."/>
            <person name="Sun H."/>
            <person name="Susca A."/>
            <person name="Todd R.B."/>
            <person name="Tsang A."/>
            <person name="Unkles S.E."/>
            <person name="van de Wiele N."/>
            <person name="van Rossen-Uffink D."/>
            <person name="Oliveira J.V."/>
            <person name="Vesth T.C."/>
            <person name="Visser J."/>
            <person name="Yu J.-H."/>
            <person name="Zhou M."/>
            <person name="Andersen M.R."/>
            <person name="Archer D.B."/>
            <person name="Baker S.E."/>
            <person name="Benoit I."/>
            <person name="Brakhage A.A."/>
            <person name="Braus G.H."/>
            <person name="Fischer R."/>
            <person name="Frisvad J.C."/>
            <person name="Goldman G.H."/>
            <person name="Houbraken J."/>
            <person name="Oakley B."/>
            <person name="Pocsi I."/>
            <person name="Scazzocchio C."/>
            <person name="Seiboth B."/>
            <person name="vanKuyk P.A."/>
            <person name="Wortman J."/>
            <person name="Dyer P.S."/>
            <person name="Grigoriev I.V."/>
        </authorList>
    </citation>
    <scope>NUCLEOTIDE SEQUENCE [LARGE SCALE GENOMIC DNA]</scope>
    <source>
        <strain evidence="2">DTO 134E9</strain>
    </source>
</reference>
<evidence type="ECO:0000313" key="2">
    <source>
        <dbReference type="Proteomes" id="UP000184383"/>
    </source>
</evidence>
<dbReference type="VEuPathDB" id="FungiDB:ASPWEDRAFT_33834"/>
<accession>A0A1L9S021</accession>
<protein>
    <submittedName>
        <fullName evidence="1">Uncharacterized protein</fullName>
    </submittedName>
</protein>
<proteinExistence type="predicted"/>
<name>A0A1L9S021_ASPWE</name>
<dbReference type="RefSeq" id="XP_040694113.1">
    <property type="nucleotide sequence ID" value="XM_040833874.1"/>
</dbReference>
<gene>
    <name evidence="1" type="ORF">ASPWEDRAFT_33834</name>
</gene>
<dbReference type="EMBL" id="KV878209">
    <property type="protein sequence ID" value="OJJ40437.1"/>
    <property type="molecule type" value="Genomic_DNA"/>
</dbReference>
<keyword evidence="2" id="KW-1185">Reference proteome</keyword>
<sequence>MSNTTTTKPIGSQSVHLSANFAAKQLEPCKSPCENPVSIGYDHEIYLQLVGGGKMTEKTPNQVYLEV</sequence>
<dbReference type="AlphaFoldDB" id="A0A1L9S021"/>
<organism evidence="1 2">
    <name type="scientific">Aspergillus wentii DTO 134E9</name>
    <dbReference type="NCBI Taxonomy" id="1073089"/>
    <lineage>
        <taxon>Eukaryota</taxon>
        <taxon>Fungi</taxon>
        <taxon>Dikarya</taxon>
        <taxon>Ascomycota</taxon>
        <taxon>Pezizomycotina</taxon>
        <taxon>Eurotiomycetes</taxon>
        <taxon>Eurotiomycetidae</taxon>
        <taxon>Eurotiales</taxon>
        <taxon>Aspergillaceae</taxon>
        <taxon>Aspergillus</taxon>
        <taxon>Aspergillus subgen. Cremei</taxon>
    </lineage>
</organism>